<reference evidence="1" key="1">
    <citation type="journal article" date="2015" name="BMC Genomics">
        <title>Genome mining reveals unlocked bioactive potential of marine Gram-negative bacteria.</title>
        <authorList>
            <person name="Machado H."/>
            <person name="Sonnenschein E.C."/>
            <person name="Melchiorsen J."/>
            <person name="Gram L."/>
        </authorList>
    </citation>
    <scope>NUCLEOTIDE SEQUENCE</scope>
    <source>
        <strain evidence="1">S2052</strain>
    </source>
</reference>
<proteinExistence type="predicted"/>
<protein>
    <submittedName>
        <fullName evidence="1">Uncharacterized protein</fullName>
    </submittedName>
</protein>
<dbReference type="AlphaFoldDB" id="A0A837G5Y2"/>
<organism evidence="1">
    <name type="scientific">Vibrio coralliilyticus</name>
    <dbReference type="NCBI Taxonomy" id="190893"/>
    <lineage>
        <taxon>Bacteria</taxon>
        <taxon>Pseudomonadati</taxon>
        <taxon>Pseudomonadota</taxon>
        <taxon>Gammaproteobacteria</taxon>
        <taxon>Vibrionales</taxon>
        <taxon>Vibrionaceae</taxon>
        <taxon>Vibrio</taxon>
    </lineage>
</organism>
<sequence>MNYYPDAKILAEQRFGFGPRLGQQTVPLANQLDETGYIHPAIQTLPTTEEILVQFGHNQAQRAKVKNDDVKKRELQKQTQAFFRQHYRQQVEARHQQSLHTPYGFQERLIQFWSNHFAISVDNRRLMPLASRIENDVVRQYWNGDFSDMLMRVAKHPAMLMYLDNQVSTGPNSKLGKRRGKGLNENLAREILELHTLGVDSSYTQQDVIELAKAISGWSVKLKAPNVGFRFVPNMHEPGAVTVMGKTYAQKGTEQGEACLKTLALHPDTAKHLTQKLCQHFFGETPHALQDKMVDAYLKSKGDLQPVYRVLIDSELAKSAKPMRYRMPKEWMFAVLRSAQIDINDKQAFNALNALGQAPFKPGSPAGWPDRDKDYNSPSALTQRLQIANMLAAKTVKNAKAKGIKPQKVVDEVIARLYHSDLDEHTRLVLNKTKNPMMQLSLLWLSPQFQYR</sequence>
<dbReference type="InterPro" id="IPR014917">
    <property type="entry name" value="DUF1800"/>
</dbReference>
<gene>
    <name evidence="1" type="ORF">TW71_15020</name>
</gene>
<name>A0A837G5Y2_9VIBR</name>
<dbReference type="EMBL" id="JXXR01000016">
    <property type="protein sequence ID" value="KJY71322.1"/>
    <property type="molecule type" value="Genomic_DNA"/>
</dbReference>
<accession>A0A837G5Y2</accession>
<dbReference type="Pfam" id="PF08811">
    <property type="entry name" value="DUF1800"/>
    <property type="match status" value="1"/>
</dbReference>
<evidence type="ECO:0000313" key="1">
    <source>
        <dbReference type="EMBL" id="KJY71322.1"/>
    </source>
</evidence>
<dbReference type="RefSeq" id="WP_045986423.1">
    <property type="nucleotide sequence ID" value="NZ_CP063052.1"/>
</dbReference>
<comment type="caution">
    <text evidence="1">The sequence shown here is derived from an EMBL/GenBank/DDBJ whole genome shotgun (WGS) entry which is preliminary data.</text>
</comment>